<protein>
    <submittedName>
        <fullName evidence="1">Uncharacterized protein</fullName>
    </submittedName>
</protein>
<evidence type="ECO:0000313" key="2">
    <source>
        <dbReference type="Proteomes" id="UP000014254"/>
    </source>
</evidence>
<sequence length="89" mass="10596">MEANNYVESWHNQLKTVYLHRKRDRRVNRLIYILVNDVEPNFIQNISRNTLSIDRMGPEEGRRRELNAEAINEAIISTMIDDRVTTLRV</sequence>
<accession>S2JWZ3</accession>
<dbReference type="VEuPathDB" id="FungiDB:HMPREF1544_05843"/>
<reference evidence="2" key="1">
    <citation type="submission" date="2013-05" db="EMBL/GenBank/DDBJ databases">
        <title>The Genome sequence of Mucor circinelloides f. circinelloides 1006PhL.</title>
        <authorList>
            <consortium name="The Broad Institute Genomics Platform"/>
            <person name="Cuomo C."/>
            <person name="Earl A."/>
            <person name="Findley K."/>
            <person name="Lee S.C."/>
            <person name="Walker B."/>
            <person name="Young S."/>
            <person name="Zeng Q."/>
            <person name="Gargeya S."/>
            <person name="Fitzgerald M."/>
            <person name="Haas B."/>
            <person name="Abouelleil A."/>
            <person name="Allen A.W."/>
            <person name="Alvarado L."/>
            <person name="Arachchi H.M."/>
            <person name="Berlin A.M."/>
            <person name="Chapman S.B."/>
            <person name="Gainer-Dewar J."/>
            <person name="Goldberg J."/>
            <person name="Griggs A."/>
            <person name="Gujja S."/>
            <person name="Hansen M."/>
            <person name="Howarth C."/>
            <person name="Imamovic A."/>
            <person name="Ireland A."/>
            <person name="Larimer J."/>
            <person name="McCowan C."/>
            <person name="Murphy C."/>
            <person name="Pearson M."/>
            <person name="Poon T.W."/>
            <person name="Priest M."/>
            <person name="Roberts A."/>
            <person name="Saif S."/>
            <person name="Shea T."/>
            <person name="Sisk P."/>
            <person name="Sykes S."/>
            <person name="Wortman J."/>
            <person name="Nusbaum C."/>
            <person name="Birren B."/>
        </authorList>
    </citation>
    <scope>NUCLEOTIDE SEQUENCE [LARGE SCALE GENOMIC DNA]</scope>
    <source>
        <strain evidence="2">1006PhL</strain>
    </source>
</reference>
<dbReference type="AlphaFoldDB" id="S2JWZ3"/>
<gene>
    <name evidence="1" type="ORF">HMPREF1544_05843</name>
</gene>
<dbReference type="EMBL" id="KE123970">
    <property type="protein sequence ID" value="EPB87318.1"/>
    <property type="molecule type" value="Genomic_DNA"/>
</dbReference>
<dbReference type="Proteomes" id="UP000014254">
    <property type="component" value="Unassembled WGS sequence"/>
</dbReference>
<proteinExistence type="predicted"/>
<feature type="non-terminal residue" evidence="1">
    <location>
        <position position="89"/>
    </location>
</feature>
<evidence type="ECO:0000313" key="1">
    <source>
        <dbReference type="EMBL" id="EPB87318.1"/>
    </source>
</evidence>
<dbReference type="STRING" id="1220926.S2JWZ3"/>
<organism evidence="1 2">
    <name type="scientific">Mucor circinelloides f. circinelloides (strain 1006PhL)</name>
    <name type="common">Mucormycosis agent</name>
    <name type="synonym">Calyptromyces circinelloides</name>
    <dbReference type="NCBI Taxonomy" id="1220926"/>
    <lineage>
        <taxon>Eukaryota</taxon>
        <taxon>Fungi</taxon>
        <taxon>Fungi incertae sedis</taxon>
        <taxon>Mucoromycota</taxon>
        <taxon>Mucoromycotina</taxon>
        <taxon>Mucoromycetes</taxon>
        <taxon>Mucorales</taxon>
        <taxon>Mucorineae</taxon>
        <taxon>Mucoraceae</taxon>
        <taxon>Mucor</taxon>
    </lineage>
</organism>
<dbReference type="OMA" id="RYTNMET"/>
<name>S2JWZ3_MUCC1</name>
<dbReference type="OrthoDB" id="2430203at2759"/>
<dbReference type="InParanoid" id="S2JWZ3"/>
<keyword evidence="2" id="KW-1185">Reference proteome</keyword>